<evidence type="ECO:0000313" key="4">
    <source>
        <dbReference type="Proteomes" id="UP001175228"/>
    </source>
</evidence>
<keyword evidence="2" id="KW-0732">Signal</keyword>
<evidence type="ECO:0000256" key="2">
    <source>
        <dbReference type="SAM" id="SignalP"/>
    </source>
</evidence>
<sequence length="70" mass="7895">MWSTAMVFHWCSLLQQEHSMLTGWLTVVESRKTASATNTSCKMNSTTPPNRNFRPNLNSVKTPVASSCYQ</sequence>
<feature type="chain" id="PRO_5041282787" description="Secreted protein" evidence="2">
    <location>
        <begin position="20"/>
        <end position="70"/>
    </location>
</feature>
<dbReference type="Proteomes" id="UP001175228">
    <property type="component" value="Unassembled WGS sequence"/>
</dbReference>
<dbReference type="AlphaFoldDB" id="A0AA39UCF0"/>
<reference evidence="3" key="1">
    <citation type="submission" date="2023-06" db="EMBL/GenBank/DDBJ databases">
        <authorList>
            <consortium name="Lawrence Berkeley National Laboratory"/>
            <person name="Ahrendt S."/>
            <person name="Sahu N."/>
            <person name="Indic B."/>
            <person name="Wong-Bajracharya J."/>
            <person name="Merenyi Z."/>
            <person name="Ke H.-M."/>
            <person name="Monk M."/>
            <person name="Kocsube S."/>
            <person name="Drula E."/>
            <person name="Lipzen A."/>
            <person name="Balint B."/>
            <person name="Henrissat B."/>
            <person name="Andreopoulos B."/>
            <person name="Martin F.M."/>
            <person name="Harder C.B."/>
            <person name="Rigling D."/>
            <person name="Ford K.L."/>
            <person name="Foster G.D."/>
            <person name="Pangilinan J."/>
            <person name="Papanicolaou A."/>
            <person name="Barry K."/>
            <person name="LaButti K."/>
            <person name="Viragh M."/>
            <person name="Koriabine M."/>
            <person name="Yan M."/>
            <person name="Riley R."/>
            <person name="Champramary S."/>
            <person name="Plett K.L."/>
            <person name="Tsai I.J."/>
            <person name="Slot J."/>
            <person name="Sipos G."/>
            <person name="Plett J."/>
            <person name="Nagy L.G."/>
            <person name="Grigoriev I.V."/>
        </authorList>
    </citation>
    <scope>NUCLEOTIDE SEQUENCE</scope>
    <source>
        <strain evidence="3">HWK02</strain>
    </source>
</reference>
<evidence type="ECO:0008006" key="5">
    <source>
        <dbReference type="Google" id="ProtNLM"/>
    </source>
</evidence>
<keyword evidence="4" id="KW-1185">Reference proteome</keyword>
<gene>
    <name evidence="3" type="ORF">EDD18DRAFT_1211457</name>
</gene>
<feature type="region of interest" description="Disordered" evidence="1">
    <location>
        <begin position="38"/>
        <end position="70"/>
    </location>
</feature>
<organism evidence="3 4">
    <name type="scientific">Armillaria luteobubalina</name>
    <dbReference type="NCBI Taxonomy" id="153913"/>
    <lineage>
        <taxon>Eukaryota</taxon>
        <taxon>Fungi</taxon>
        <taxon>Dikarya</taxon>
        <taxon>Basidiomycota</taxon>
        <taxon>Agaricomycotina</taxon>
        <taxon>Agaricomycetes</taxon>
        <taxon>Agaricomycetidae</taxon>
        <taxon>Agaricales</taxon>
        <taxon>Marasmiineae</taxon>
        <taxon>Physalacriaceae</taxon>
        <taxon>Armillaria</taxon>
    </lineage>
</organism>
<protein>
    <recommendedName>
        <fullName evidence="5">Secreted protein</fullName>
    </recommendedName>
</protein>
<evidence type="ECO:0000256" key="1">
    <source>
        <dbReference type="SAM" id="MobiDB-lite"/>
    </source>
</evidence>
<proteinExistence type="predicted"/>
<dbReference type="EMBL" id="JAUEPU010000112">
    <property type="protein sequence ID" value="KAK0477179.1"/>
    <property type="molecule type" value="Genomic_DNA"/>
</dbReference>
<evidence type="ECO:0000313" key="3">
    <source>
        <dbReference type="EMBL" id="KAK0477179.1"/>
    </source>
</evidence>
<name>A0AA39UCF0_9AGAR</name>
<feature type="signal peptide" evidence="2">
    <location>
        <begin position="1"/>
        <end position="19"/>
    </location>
</feature>
<accession>A0AA39UCF0</accession>
<comment type="caution">
    <text evidence="3">The sequence shown here is derived from an EMBL/GenBank/DDBJ whole genome shotgun (WGS) entry which is preliminary data.</text>
</comment>